<dbReference type="Proteomes" id="UP000324222">
    <property type="component" value="Unassembled WGS sequence"/>
</dbReference>
<dbReference type="AlphaFoldDB" id="A0A5B7DWF2"/>
<gene>
    <name evidence="1" type="ORF">E2C01_018538</name>
</gene>
<evidence type="ECO:0000313" key="1">
    <source>
        <dbReference type="EMBL" id="MPC25427.1"/>
    </source>
</evidence>
<proteinExistence type="predicted"/>
<accession>A0A5B7DWF2</accession>
<organism evidence="1 2">
    <name type="scientific">Portunus trituberculatus</name>
    <name type="common">Swimming crab</name>
    <name type="synonym">Neptunus trituberculatus</name>
    <dbReference type="NCBI Taxonomy" id="210409"/>
    <lineage>
        <taxon>Eukaryota</taxon>
        <taxon>Metazoa</taxon>
        <taxon>Ecdysozoa</taxon>
        <taxon>Arthropoda</taxon>
        <taxon>Crustacea</taxon>
        <taxon>Multicrustacea</taxon>
        <taxon>Malacostraca</taxon>
        <taxon>Eumalacostraca</taxon>
        <taxon>Eucarida</taxon>
        <taxon>Decapoda</taxon>
        <taxon>Pleocyemata</taxon>
        <taxon>Brachyura</taxon>
        <taxon>Eubrachyura</taxon>
        <taxon>Portunoidea</taxon>
        <taxon>Portunidae</taxon>
        <taxon>Portuninae</taxon>
        <taxon>Portunus</taxon>
    </lineage>
</organism>
<protein>
    <submittedName>
        <fullName evidence="1">Uncharacterized protein</fullName>
    </submittedName>
</protein>
<name>A0A5B7DWF2_PORTR</name>
<evidence type="ECO:0000313" key="2">
    <source>
        <dbReference type="Proteomes" id="UP000324222"/>
    </source>
</evidence>
<keyword evidence="2" id="KW-1185">Reference proteome</keyword>
<dbReference type="EMBL" id="VSRR010001460">
    <property type="protein sequence ID" value="MPC25427.1"/>
    <property type="molecule type" value="Genomic_DNA"/>
</dbReference>
<sequence length="69" mass="7734">MLRVVIAEEPEVWFVAPTSTCTSDPTTTLLHLSSLAPNELHDTQTYRQAGQGITRVWPRLHICICPAFL</sequence>
<reference evidence="1 2" key="1">
    <citation type="submission" date="2019-05" db="EMBL/GenBank/DDBJ databases">
        <title>Another draft genome of Portunus trituberculatus and its Hox gene families provides insights of decapod evolution.</title>
        <authorList>
            <person name="Jeong J.-H."/>
            <person name="Song I."/>
            <person name="Kim S."/>
            <person name="Choi T."/>
            <person name="Kim D."/>
            <person name="Ryu S."/>
            <person name="Kim W."/>
        </authorList>
    </citation>
    <scope>NUCLEOTIDE SEQUENCE [LARGE SCALE GENOMIC DNA]</scope>
    <source>
        <tissue evidence="1">Muscle</tissue>
    </source>
</reference>
<comment type="caution">
    <text evidence="1">The sequence shown here is derived from an EMBL/GenBank/DDBJ whole genome shotgun (WGS) entry which is preliminary data.</text>
</comment>